<evidence type="ECO:0000313" key="2">
    <source>
        <dbReference type="Proteomes" id="UP001302367"/>
    </source>
</evidence>
<sequence>MAQQAQLRHDYWKVRDHSHLSVDQIKNVLNKRGAQITSDASEEQLRKQLQRSELGLLDYAQCSDDEMREFVRARGLEVSKGSAEGNGDTREELIETLEQADDQRTFAQFFELPGEMRNRVYIAHFADFEQPFYEPSQPPIAHASKQLRAETLKLFYSECTFRVARSITRSSHEFWEHVAVELIGCITKLHIGGTHKKKETMHAQYGPRPSFRSVSITLNEQGSGYKINYTLYHDTEQEELIPDWAVKLLHDVQNLCQGIMIREGKGRLLPEDILHFTAAYCEGRKRMTPRHCGTCRLFLHTGVLTQDDTTVL</sequence>
<keyword evidence="2" id="KW-1185">Reference proteome</keyword>
<accession>A0ABZ0NRN6</accession>
<organism evidence="1 2">
    <name type="scientific">Cercospora beticola</name>
    <name type="common">Sugarbeet leaf spot fungus</name>
    <dbReference type="NCBI Taxonomy" id="122368"/>
    <lineage>
        <taxon>Eukaryota</taxon>
        <taxon>Fungi</taxon>
        <taxon>Dikarya</taxon>
        <taxon>Ascomycota</taxon>
        <taxon>Pezizomycotina</taxon>
        <taxon>Dothideomycetes</taxon>
        <taxon>Dothideomycetidae</taxon>
        <taxon>Mycosphaerellales</taxon>
        <taxon>Mycosphaerellaceae</taxon>
        <taxon>Cercospora</taxon>
    </lineage>
</organism>
<dbReference type="GeneID" id="90644307"/>
<dbReference type="EMBL" id="CP134187">
    <property type="protein sequence ID" value="WPB02223.1"/>
    <property type="molecule type" value="Genomic_DNA"/>
</dbReference>
<protein>
    <submittedName>
        <fullName evidence="1">Uncharacterized protein</fullName>
    </submittedName>
</protein>
<gene>
    <name evidence="1" type="ORF">RHO25_006857</name>
</gene>
<dbReference type="RefSeq" id="XP_065458922.1">
    <property type="nucleotide sequence ID" value="XM_065602850.1"/>
</dbReference>
<proteinExistence type="predicted"/>
<dbReference type="Proteomes" id="UP001302367">
    <property type="component" value="Chromosome 4"/>
</dbReference>
<reference evidence="1 2" key="1">
    <citation type="submission" date="2023-09" db="EMBL/GenBank/DDBJ databases">
        <title>Complete-Gapless Cercospora beticola genome.</title>
        <authorList>
            <person name="Wyatt N.A."/>
            <person name="Spanner R.E."/>
            <person name="Bolton M.D."/>
        </authorList>
    </citation>
    <scope>NUCLEOTIDE SEQUENCE [LARGE SCALE GENOMIC DNA]</scope>
    <source>
        <strain evidence="1">Cb09-40</strain>
    </source>
</reference>
<name>A0ABZ0NRN6_CERBT</name>
<evidence type="ECO:0000313" key="1">
    <source>
        <dbReference type="EMBL" id="WPB02223.1"/>
    </source>
</evidence>